<sequence>MSALLSRHNPFQVLPDEVLKCIFIDLVGKHSIKSQSTRDFLNLLLVDKFTKSVILPVKEGLAQAQIMYLQGMIVAYSNCGVRYHIVDPKSHARLLKNPLFDAHQSAYYFLEAAETDVEMLRLVTPILSAIPYTYSPKKPIPLQNDAVVAFANEYCYCHGATLPMRVAGRSEDKAICVLKDPVVVTVGPVTAEDKGLIDTEKWDYAVLLPELDRGKKFVALVNATICTFV</sequence>
<organism evidence="1 2">
    <name type="scientific">Rhizophlyctis rosea</name>
    <dbReference type="NCBI Taxonomy" id="64517"/>
    <lineage>
        <taxon>Eukaryota</taxon>
        <taxon>Fungi</taxon>
        <taxon>Fungi incertae sedis</taxon>
        <taxon>Chytridiomycota</taxon>
        <taxon>Chytridiomycota incertae sedis</taxon>
        <taxon>Chytridiomycetes</taxon>
        <taxon>Rhizophlyctidales</taxon>
        <taxon>Rhizophlyctidaceae</taxon>
        <taxon>Rhizophlyctis</taxon>
    </lineage>
</organism>
<gene>
    <name evidence="1" type="ORF">HK097_001294</name>
</gene>
<proteinExistence type="predicted"/>
<protein>
    <submittedName>
        <fullName evidence="1">Uncharacterized protein</fullName>
    </submittedName>
</protein>
<dbReference type="Proteomes" id="UP001212841">
    <property type="component" value="Unassembled WGS sequence"/>
</dbReference>
<comment type="caution">
    <text evidence="1">The sequence shown here is derived from an EMBL/GenBank/DDBJ whole genome shotgun (WGS) entry which is preliminary data.</text>
</comment>
<evidence type="ECO:0000313" key="1">
    <source>
        <dbReference type="EMBL" id="KAJ3045059.1"/>
    </source>
</evidence>
<dbReference type="EMBL" id="JADGJD010001251">
    <property type="protein sequence ID" value="KAJ3045059.1"/>
    <property type="molecule type" value="Genomic_DNA"/>
</dbReference>
<name>A0AAD5WZ03_9FUNG</name>
<dbReference type="AlphaFoldDB" id="A0AAD5WZ03"/>
<accession>A0AAD5WZ03</accession>
<reference evidence="1" key="1">
    <citation type="submission" date="2020-05" db="EMBL/GenBank/DDBJ databases">
        <title>Phylogenomic resolution of chytrid fungi.</title>
        <authorList>
            <person name="Stajich J.E."/>
            <person name="Amses K."/>
            <person name="Simmons R."/>
            <person name="Seto K."/>
            <person name="Myers J."/>
            <person name="Bonds A."/>
            <person name="Quandt C.A."/>
            <person name="Barry K."/>
            <person name="Liu P."/>
            <person name="Grigoriev I."/>
            <person name="Longcore J.E."/>
            <person name="James T.Y."/>
        </authorList>
    </citation>
    <scope>NUCLEOTIDE SEQUENCE</scope>
    <source>
        <strain evidence="1">JEL0318</strain>
    </source>
</reference>
<keyword evidence="2" id="KW-1185">Reference proteome</keyword>
<evidence type="ECO:0000313" key="2">
    <source>
        <dbReference type="Proteomes" id="UP001212841"/>
    </source>
</evidence>